<comment type="caution">
    <text evidence="2">The sequence shown here is derived from an EMBL/GenBank/DDBJ whole genome shotgun (WGS) entry which is preliminary data.</text>
</comment>
<keyword evidence="1" id="KW-1133">Transmembrane helix</keyword>
<dbReference type="EMBL" id="ALJO01000006">
    <property type="protein sequence ID" value="EJP26013.1"/>
    <property type="molecule type" value="Genomic_DNA"/>
</dbReference>
<dbReference type="AlphaFoldDB" id="A0AAD2T803"/>
<gene>
    <name evidence="2" type="ORF">HMPREF1126_1506</name>
</gene>
<keyword evidence="1" id="KW-0472">Membrane</keyword>
<sequence length="218" mass="25132">MSVSYIVDNLEVNFIIILFLLLIFASFAGQERYKDNKKLNIFTVILLIIFLVLSFMLIYKYIPIGLRYLSEKASKLEAIVIVAFITGTLTFLTTVISKISDYKQERSKFLMNKREASYAKFIRIVCKTLLDGKTGFEYSQDEMTRDLNEISGELTLWGSKEVVNKFIEFRNESANNAPKNLLFNLEDIINEMRKDLGVGKTDKGKLLSIFINDMDKLK</sequence>
<protein>
    <submittedName>
        <fullName evidence="2">Uncharacterized protein</fullName>
    </submittedName>
</protein>
<dbReference type="RefSeq" id="WP_003023910.1">
    <property type="nucleotide sequence ID" value="NZ_ALJO01000006.1"/>
</dbReference>
<feature type="transmembrane region" description="Helical" evidence="1">
    <location>
        <begin position="12"/>
        <end position="29"/>
    </location>
</feature>
<proteinExistence type="predicted"/>
<organism evidence="2 3">
    <name type="scientific">Streptococcus anginosus SK1138</name>
    <dbReference type="NCBI Taxonomy" id="1161422"/>
    <lineage>
        <taxon>Bacteria</taxon>
        <taxon>Bacillati</taxon>
        <taxon>Bacillota</taxon>
        <taxon>Bacilli</taxon>
        <taxon>Lactobacillales</taxon>
        <taxon>Streptococcaceae</taxon>
        <taxon>Streptococcus</taxon>
        <taxon>Streptococcus anginosus group</taxon>
    </lineage>
</organism>
<evidence type="ECO:0000313" key="2">
    <source>
        <dbReference type="EMBL" id="EJP26013.1"/>
    </source>
</evidence>
<evidence type="ECO:0000256" key="1">
    <source>
        <dbReference type="SAM" id="Phobius"/>
    </source>
</evidence>
<accession>A0AAD2T803</accession>
<feature type="transmembrane region" description="Helical" evidence="1">
    <location>
        <begin position="79"/>
        <end position="99"/>
    </location>
</feature>
<dbReference type="Proteomes" id="UP000006614">
    <property type="component" value="Unassembled WGS sequence"/>
</dbReference>
<reference evidence="2 3" key="1">
    <citation type="submission" date="2012-07" db="EMBL/GenBank/DDBJ databases">
        <authorList>
            <person name="Durkin A.S."/>
            <person name="McCorrison J."/>
            <person name="Torralba M."/>
            <person name="Gillis M."/>
            <person name="Methe B."/>
            <person name="Sutton G."/>
            <person name="Nelson K.E."/>
        </authorList>
    </citation>
    <scope>NUCLEOTIDE SEQUENCE [LARGE SCALE GENOMIC DNA]</scope>
    <source>
        <strain evidence="2 3">SK1138</strain>
    </source>
</reference>
<name>A0AAD2T803_STRAP</name>
<keyword evidence="1" id="KW-0812">Transmembrane</keyword>
<feature type="transmembrane region" description="Helical" evidence="1">
    <location>
        <begin position="41"/>
        <end position="59"/>
    </location>
</feature>
<evidence type="ECO:0000313" key="3">
    <source>
        <dbReference type="Proteomes" id="UP000006614"/>
    </source>
</evidence>